<dbReference type="Proteomes" id="UP000478052">
    <property type="component" value="Unassembled WGS sequence"/>
</dbReference>
<keyword evidence="2" id="KW-1185">Reference proteome</keyword>
<evidence type="ECO:0000313" key="1">
    <source>
        <dbReference type="EMBL" id="KAF0743459.1"/>
    </source>
</evidence>
<sequence>MLKRLQDPDFKKANQIASHKSMLKRLQDPDFKNANQVASRKSMLKRLQDPDFKKANKVASVKNRLKRMENPVFKKTYQFQNVRNMRKRRLSSDNLCQNVSTKKKTPYSIWSQGLSEKCYWCHRLRFPSSVNQCNSDIFNRLGMLIPSDAKSTVTICTSCLPHIKKTKVPPLYIGNGYELNSVPSSVTQIK</sequence>
<dbReference type="AlphaFoldDB" id="A0A6G0XSW7"/>
<dbReference type="OrthoDB" id="8123539at2759"/>
<proteinExistence type="predicted"/>
<protein>
    <submittedName>
        <fullName evidence="1">ELKS/Rab6-interacting/CAST family member 1-like</fullName>
    </submittedName>
</protein>
<evidence type="ECO:0000313" key="2">
    <source>
        <dbReference type="Proteomes" id="UP000478052"/>
    </source>
</evidence>
<gene>
    <name evidence="1" type="ORF">FWK35_00020024</name>
</gene>
<reference evidence="1 2" key="1">
    <citation type="submission" date="2019-08" db="EMBL/GenBank/DDBJ databases">
        <title>Whole genome of Aphis craccivora.</title>
        <authorList>
            <person name="Voronova N.V."/>
            <person name="Shulinski R.S."/>
            <person name="Bandarenka Y.V."/>
            <person name="Zhorov D.G."/>
            <person name="Warner D."/>
        </authorList>
    </citation>
    <scope>NUCLEOTIDE SEQUENCE [LARGE SCALE GENOMIC DNA]</scope>
    <source>
        <strain evidence="1">180601</strain>
        <tissue evidence="1">Whole Body</tissue>
    </source>
</reference>
<comment type="caution">
    <text evidence="1">The sequence shown here is derived from an EMBL/GenBank/DDBJ whole genome shotgun (WGS) entry which is preliminary data.</text>
</comment>
<name>A0A6G0XSW7_APHCR</name>
<accession>A0A6G0XSW7</accession>
<dbReference type="EMBL" id="VUJU01007585">
    <property type="protein sequence ID" value="KAF0743459.1"/>
    <property type="molecule type" value="Genomic_DNA"/>
</dbReference>
<organism evidence="1 2">
    <name type="scientific">Aphis craccivora</name>
    <name type="common">Cowpea aphid</name>
    <dbReference type="NCBI Taxonomy" id="307492"/>
    <lineage>
        <taxon>Eukaryota</taxon>
        <taxon>Metazoa</taxon>
        <taxon>Ecdysozoa</taxon>
        <taxon>Arthropoda</taxon>
        <taxon>Hexapoda</taxon>
        <taxon>Insecta</taxon>
        <taxon>Pterygota</taxon>
        <taxon>Neoptera</taxon>
        <taxon>Paraneoptera</taxon>
        <taxon>Hemiptera</taxon>
        <taxon>Sternorrhyncha</taxon>
        <taxon>Aphidomorpha</taxon>
        <taxon>Aphidoidea</taxon>
        <taxon>Aphididae</taxon>
        <taxon>Aphidini</taxon>
        <taxon>Aphis</taxon>
        <taxon>Aphis</taxon>
    </lineage>
</organism>